<dbReference type="STRING" id="582692.SAMN05720606_110165"/>
<name>A0A1G5J9Q7_9BACL</name>
<dbReference type="InterPro" id="IPR005624">
    <property type="entry name" value="PduO/GlcC-like"/>
</dbReference>
<evidence type="ECO:0000313" key="2">
    <source>
        <dbReference type="EMBL" id="SCY84967.1"/>
    </source>
</evidence>
<dbReference type="InterPro" id="IPR038084">
    <property type="entry name" value="PduO/GlcC-like_sf"/>
</dbReference>
<protein>
    <recommendedName>
        <fullName evidence="1">UPF0303 protein SAMN05720606_110165</fullName>
    </recommendedName>
</protein>
<dbReference type="Gene3D" id="3.30.450.150">
    <property type="entry name" value="Haem-degrading domain"/>
    <property type="match status" value="1"/>
</dbReference>
<proteinExistence type="inferred from homology"/>
<dbReference type="PANTHER" id="PTHR28255">
    <property type="match status" value="1"/>
</dbReference>
<reference evidence="3" key="1">
    <citation type="submission" date="2016-10" db="EMBL/GenBank/DDBJ databases">
        <authorList>
            <person name="Varghese N."/>
            <person name="Submissions S."/>
        </authorList>
    </citation>
    <scope>NUCLEOTIDE SEQUENCE [LARGE SCALE GENOMIC DNA]</scope>
    <source>
        <strain evidence="3">BL9</strain>
    </source>
</reference>
<dbReference type="PIRSF" id="PIRSF008757">
    <property type="entry name" value="UCP008757"/>
    <property type="match status" value="1"/>
</dbReference>
<dbReference type="NCBIfam" id="NF002696">
    <property type="entry name" value="PRK02487.1-5"/>
    <property type="match status" value="1"/>
</dbReference>
<gene>
    <name evidence="2" type="ORF">SAMN05720606_110165</name>
</gene>
<dbReference type="InterPro" id="IPR010371">
    <property type="entry name" value="YBR137W-like"/>
</dbReference>
<dbReference type="HAMAP" id="MF_00761">
    <property type="entry name" value="UPF0303"/>
    <property type="match status" value="1"/>
</dbReference>
<dbReference type="PANTHER" id="PTHR28255:SF1">
    <property type="entry name" value="UPF0303 PROTEIN YBR137W"/>
    <property type="match status" value="1"/>
</dbReference>
<comment type="similarity">
    <text evidence="1">Belongs to the UPF0303 family.</text>
</comment>
<evidence type="ECO:0000313" key="3">
    <source>
        <dbReference type="Proteomes" id="UP000198538"/>
    </source>
</evidence>
<dbReference type="EMBL" id="FMVM01000010">
    <property type="protein sequence ID" value="SCY84967.1"/>
    <property type="molecule type" value="Genomic_DNA"/>
</dbReference>
<organism evidence="2 3">
    <name type="scientific">Paenibacillus polysaccharolyticus</name>
    <dbReference type="NCBI Taxonomy" id="582692"/>
    <lineage>
        <taxon>Bacteria</taxon>
        <taxon>Bacillati</taxon>
        <taxon>Bacillota</taxon>
        <taxon>Bacilli</taxon>
        <taxon>Bacillales</taxon>
        <taxon>Paenibacillaceae</taxon>
        <taxon>Paenibacillus</taxon>
    </lineage>
</organism>
<dbReference type="RefSeq" id="WP_244159330.1">
    <property type="nucleotide sequence ID" value="NZ_FMVM01000010.1"/>
</dbReference>
<dbReference type="Proteomes" id="UP000198538">
    <property type="component" value="Unassembled WGS sequence"/>
</dbReference>
<dbReference type="SUPFAM" id="SSF143744">
    <property type="entry name" value="GlcG-like"/>
    <property type="match status" value="1"/>
</dbReference>
<keyword evidence="3" id="KW-1185">Reference proteome</keyword>
<evidence type="ECO:0000256" key="1">
    <source>
        <dbReference type="HAMAP-Rule" id="MF_00761"/>
    </source>
</evidence>
<sequence>MNSINPEITARLAQMQQEEQELIWDTFNSETALQLGLYLVQEAKRRSQAVTIDITLKGHRLFLHAMEGTHPDNENWIRRKNNVVNHFGSSSWHTALRLRSENKILEQDYQLSDSDYVLAGGAFPLILKEEGHVGTITISGLPDEEDHDLVTTGIRSFLER</sequence>
<dbReference type="Pfam" id="PF03928">
    <property type="entry name" value="HbpS-like"/>
    <property type="match status" value="1"/>
</dbReference>
<dbReference type="AlphaFoldDB" id="A0A1G5J9Q7"/>
<accession>A0A1G5J9Q7</accession>